<feature type="domain" description="Chitin-binding type-2" evidence="8">
    <location>
        <begin position="21"/>
        <end position="82"/>
    </location>
</feature>
<feature type="domain" description="Chitin-binding type-2" evidence="8">
    <location>
        <begin position="721"/>
        <end position="780"/>
    </location>
</feature>
<comment type="caution">
    <text evidence="9">The sequence shown here is derived from an EMBL/GenBank/DDBJ whole genome shotgun (WGS) entry which is preliminary data.</text>
</comment>
<dbReference type="GO" id="GO:0005576">
    <property type="term" value="C:extracellular region"/>
    <property type="evidence" value="ECO:0007669"/>
    <property type="project" value="InterPro"/>
</dbReference>
<keyword evidence="3" id="KW-0677">Repeat</keyword>
<evidence type="ECO:0000256" key="6">
    <source>
        <dbReference type="SAM" id="MobiDB-lite"/>
    </source>
</evidence>
<feature type="domain" description="Chitin-binding type-2" evidence="8">
    <location>
        <begin position="92"/>
        <end position="147"/>
    </location>
</feature>
<dbReference type="PANTHER" id="PTHR23301:SF106">
    <property type="entry name" value="CHITIN-BINDING TYPE-2 DOMAIN-CONTAINING PROTEIN-RELATED"/>
    <property type="match status" value="1"/>
</dbReference>
<dbReference type="PANTHER" id="PTHR23301">
    <property type="entry name" value="CHITIN BINDING PERITROPHIN-A"/>
    <property type="match status" value="1"/>
</dbReference>
<dbReference type="PROSITE" id="PS50940">
    <property type="entry name" value="CHIT_BIND_II"/>
    <property type="match status" value="14"/>
</dbReference>
<keyword evidence="10" id="KW-1185">Reference proteome</keyword>
<dbReference type="Pfam" id="PF01607">
    <property type="entry name" value="CBM_14"/>
    <property type="match status" value="15"/>
</dbReference>
<dbReference type="EMBL" id="CAJHJT010000034">
    <property type="protein sequence ID" value="CAD7005085.1"/>
    <property type="molecule type" value="Genomic_DNA"/>
</dbReference>
<dbReference type="Proteomes" id="UP000606786">
    <property type="component" value="Unassembled WGS sequence"/>
</dbReference>
<dbReference type="InterPro" id="IPR051940">
    <property type="entry name" value="Chitin_bind-dev_reg"/>
</dbReference>
<evidence type="ECO:0000313" key="10">
    <source>
        <dbReference type="Proteomes" id="UP000606786"/>
    </source>
</evidence>
<organism evidence="9 10">
    <name type="scientific">Ceratitis capitata</name>
    <name type="common">Mediterranean fruit fly</name>
    <name type="synonym">Tephritis capitata</name>
    <dbReference type="NCBI Taxonomy" id="7213"/>
    <lineage>
        <taxon>Eukaryota</taxon>
        <taxon>Metazoa</taxon>
        <taxon>Ecdysozoa</taxon>
        <taxon>Arthropoda</taxon>
        <taxon>Hexapoda</taxon>
        <taxon>Insecta</taxon>
        <taxon>Pterygota</taxon>
        <taxon>Neoptera</taxon>
        <taxon>Endopterygota</taxon>
        <taxon>Diptera</taxon>
        <taxon>Brachycera</taxon>
        <taxon>Muscomorpha</taxon>
        <taxon>Tephritoidea</taxon>
        <taxon>Tephritidae</taxon>
        <taxon>Ceratitis</taxon>
        <taxon>Ceratitis</taxon>
    </lineage>
</organism>
<dbReference type="SUPFAM" id="SSF57625">
    <property type="entry name" value="Invertebrate chitin-binding proteins"/>
    <property type="match status" value="17"/>
</dbReference>
<evidence type="ECO:0000259" key="8">
    <source>
        <dbReference type="PROSITE" id="PS50940"/>
    </source>
</evidence>
<keyword evidence="5" id="KW-0325">Glycoprotein</keyword>
<keyword evidence="2 7" id="KW-0732">Signal</keyword>
<feature type="domain" description="Chitin-binding type-2" evidence="8">
    <location>
        <begin position="891"/>
        <end position="948"/>
    </location>
</feature>
<evidence type="ECO:0000313" key="9">
    <source>
        <dbReference type="EMBL" id="CAD7005085.1"/>
    </source>
</evidence>
<feature type="signal peptide" evidence="7">
    <location>
        <begin position="1"/>
        <end position="19"/>
    </location>
</feature>
<dbReference type="OrthoDB" id="6020543at2759"/>
<reference evidence="9" key="1">
    <citation type="submission" date="2020-11" db="EMBL/GenBank/DDBJ databases">
        <authorList>
            <person name="Whitehead M."/>
        </authorList>
    </citation>
    <scope>NUCLEOTIDE SEQUENCE</scope>
    <source>
        <strain evidence="9">EGII</strain>
    </source>
</reference>
<sequence>MRFVLIAVIFLATATLCSAADAECNYRKARNLALHWADPTDCTRYYRCTNRSVKREVVCAEGKAYNPKTGKCSSNKEGLCKLTLLAPLAGAINPCADEVSGTYTAQPGYCRNFYICNNNQAYPQVCDDGSLFNATLSYCIPDSDTKCWQNKCIGKQNGTYLPDLSSCTSFYVCAGGETTLQKCDSGSYFNSSSNICQPDPNGDFCWENLCADKNNGDFVKDINDCHSYYVCASGQAVQQYCPNGSYFNWSENGCVPGECPSDETTTEYPTTETPISSTECSKETTEPSTTTQCTEVTTAAPEPPCECPGGYKEGESIPFPNYPENCDKYYECLNGKLVEKECGVGNRFNSTLGACEPDTDHVCWPTTSIPCTEVTTPTPEPTCDCPGGYKEGDLVPFPNYPENCDKYYECLNGKLEEKECGEGNRFNSALGVCEPDTDHVCWPTTNIPCTEVTTPTPEPTCDCPGGYKEGDLVPFPNYPENCDKYYECLNGKLEEKECGEGNRFNSSLGVCEPDIEKICSPADCSDRNTKAGSHRVRRSIGSEAVAPETGNNTCVEGKVIEHFTDCRKYHVCVNGGLLLHDCGFGNYFDPIMLTCNIDIQRVCISNHEPVNIANHENNIDHDSNVEEYNTIHVFEVSSSEGVGESMKSVDIISTSDCTCPGGYREGELLPFPNYPENCDKYYVCANGTLQEHECGVGNRFDSTLGVCQPDTDNTCWPAESNCTCPGGYKEGELLPFANYPENCDKYYICLEGRLEERECGIGNTFNGSLGVCVPDLNNVCWPNICKNQTDGTALGDPTNCTSFYLCENGKGQVYECPPEKWFDPKHKVCIADYNATCINPCKDTTGITFLPNPDCSKYFLCNDGKAYVETCPKGGFDVTLNKCEEDAVCEATMCVGKDDGTTFPMAGNDTKFYLCLGGEAEIYDCPSGKTFNDTFGICLEQPSSQCNQTKCSLLNSEDNAFAPVTDTDDSAFCLCRDGGAFLHHCVDNYTFNAAIGVCYSNAPCDPEVCDALPENTRSQNRNDTHSFCLCVSKQQVIVDCPNNQTYNPVTQLCQELDDKCSPTFCFTAPEYTTFPALDNNTEGFCECISTGNIFKLCGDGKQFNANIGICLPTTQEACSDALCVGNAGMIFGALGDQHAFCYCASDGVAIKQTCPNSEIFNETLLICEATGCDGQICLTNPTGPFPAINEPYSFCICGSTDPSSVTKHSCSNGTRFDPYYSICKDDPCDKNFCSVATNDGVPYPANNYPQGFCVCTSGVPTLHLCSEGSVFNAAKNICESMTILECDIRECANATADYTYPVAAKNNSHGFCYCFSQTEVEFFLCPDDALYDPQRGICGVREEPTESPVQPGDDCTCPGGYTDGQVLPNPTNCRLYYVCNHGRLQEFDCGQGNFFDQASLTCQPLNRNLRQSQNQLKRSEVIPENNVRSMKVLKDLFKKFTQL</sequence>
<keyword evidence="4" id="KW-1015">Disulfide bond</keyword>
<keyword evidence="1" id="KW-0147">Chitin-binding</keyword>
<dbReference type="SMART" id="SM00494">
    <property type="entry name" value="ChtBD2"/>
    <property type="match status" value="19"/>
</dbReference>
<feature type="domain" description="Chitin-binding type-2" evidence="8">
    <location>
        <begin position="460"/>
        <end position="521"/>
    </location>
</feature>
<evidence type="ECO:0000256" key="3">
    <source>
        <dbReference type="ARBA" id="ARBA00022737"/>
    </source>
</evidence>
<protein>
    <submittedName>
        <fullName evidence="9">(Mediterranean fruit fly) hypothetical protein</fullName>
    </submittedName>
</protein>
<feature type="chain" id="PRO_5032306225" evidence="7">
    <location>
        <begin position="20"/>
        <end position="1443"/>
    </location>
</feature>
<feature type="domain" description="Chitin-binding type-2" evidence="8">
    <location>
        <begin position="1230"/>
        <end position="1288"/>
    </location>
</feature>
<feature type="domain" description="Chitin-binding type-2" evidence="8">
    <location>
        <begin position="782"/>
        <end position="839"/>
    </location>
</feature>
<feature type="region of interest" description="Disordered" evidence="6">
    <location>
        <begin position="264"/>
        <end position="286"/>
    </location>
</feature>
<name>A0A811V3Y8_CERCA</name>
<evidence type="ECO:0000256" key="5">
    <source>
        <dbReference type="ARBA" id="ARBA00023180"/>
    </source>
</evidence>
<feature type="domain" description="Chitin-binding type-2" evidence="8">
    <location>
        <begin position="382"/>
        <end position="443"/>
    </location>
</feature>
<feature type="domain" description="Chitin-binding type-2" evidence="8">
    <location>
        <begin position="1354"/>
        <end position="1402"/>
    </location>
</feature>
<accession>A0A811V3Y8</accession>
<dbReference type="Gene3D" id="2.170.140.10">
    <property type="entry name" value="Chitin binding domain"/>
    <property type="match status" value="12"/>
</dbReference>
<feature type="compositionally biased region" description="Low complexity" evidence="6">
    <location>
        <begin position="266"/>
        <end position="279"/>
    </location>
</feature>
<dbReference type="InterPro" id="IPR036508">
    <property type="entry name" value="Chitin-bd_dom_sf"/>
</dbReference>
<proteinExistence type="predicted"/>
<dbReference type="InterPro" id="IPR002557">
    <property type="entry name" value="Chitin-bd_dom"/>
</dbReference>
<evidence type="ECO:0000256" key="2">
    <source>
        <dbReference type="ARBA" id="ARBA00022729"/>
    </source>
</evidence>
<feature type="domain" description="Chitin-binding type-2" evidence="8">
    <location>
        <begin position="656"/>
        <end position="717"/>
    </location>
</feature>
<evidence type="ECO:0000256" key="7">
    <source>
        <dbReference type="SAM" id="SignalP"/>
    </source>
</evidence>
<feature type="domain" description="Chitin-binding type-2" evidence="8">
    <location>
        <begin position="551"/>
        <end position="605"/>
    </location>
</feature>
<dbReference type="GO" id="GO:0008061">
    <property type="term" value="F:chitin binding"/>
    <property type="evidence" value="ECO:0007669"/>
    <property type="project" value="UniProtKB-KW"/>
</dbReference>
<feature type="domain" description="Chitin-binding type-2" evidence="8">
    <location>
        <begin position="149"/>
        <end position="207"/>
    </location>
</feature>
<feature type="domain" description="Chitin-binding type-2" evidence="8">
    <location>
        <begin position="304"/>
        <end position="365"/>
    </location>
</feature>
<evidence type="ECO:0000256" key="1">
    <source>
        <dbReference type="ARBA" id="ARBA00022669"/>
    </source>
</evidence>
<feature type="domain" description="Chitin-binding type-2" evidence="8">
    <location>
        <begin position="210"/>
        <end position="254"/>
    </location>
</feature>
<gene>
    <name evidence="9" type="ORF">CCAP1982_LOCUS13448</name>
</gene>
<evidence type="ECO:0000256" key="4">
    <source>
        <dbReference type="ARBA" id="ARBA00023157"/>
    </source>
</evidence>